<evidence type="ECO:0000313" key="3">
    <source>
        <dbReference type="Proteomes" id="UP000235672"/>
    </source>
</evidence>
<feature type="domain" description="Heterokaryon incompatibility" evidence="1">
    <location>
        <begin position="78"/>
        <end position="259"/>
    </location>
</feature>
<keyword evidence="3" id="KW-1185">Reference proteome</keyword>
<dbReference type="Pfam" id="PF26639">
    <property type="entry name" value="Het-6_barrel"/>
    <property type="match status" value="1"/>
</dbReference>
<dbReference type="AlphaFoldDB" id="A0A2J6PHE9"/>
<organism evidence="2 3">
    <name type="scientific">Hyaloscypha hepaticicola</name>
    <dbReference type="NCBI Taxonomy" id="2082293"/>
    <lineage>
        <taxon>Eukaryota</taxon>
        <taxon>Fungi</taxon>
        <taxon>Dikarya</taxon>
        <taxon>Ascomycota</taxon>
        <taxon>Pezizomycotina</taxon>
        <taxon>Leotiomycetes</taxon>
        <taxon>Helotiales</taxon>
        <taxon>Hyaloscyphaceae</taxon>
        <taxon>Hyaloscypha</taxon>
    </lineage>
</organism>
<dbReference type="InterPro" id="IPR052895">
    <property type="entry name" value="HetReg/Transcr_Mod"/>
</dbReference>
<evidence type="ECO:0000313" key="2">
    <source>
        <dbReference type="EMBL" id="PMD13399.1"/>
    </source>
</evidence>
<accession>A0A2J6PHE9</accession>
<dbReference type="PANTHER" id="PTHR24148">
    <property type="entry name" value="ANKYRIN REPEAT DOMAIN-CONTAINING PROTEIN 39 HOMOLOG-RELATED"/>
    <property type="match status" value="1"/>
</dbReference>
<name>A0A2J6PHE9_9HELO</name>
<proteinExistence type="predicted"/>
<gene>
    <name evidence="2" type="ORF">NA56DRAFT_425026</name>
</gene>
<dbReference type="EMBL" id="KZ613532">
    <property type="protein sequence ID" value="PMD13399.1"/>
    <property type="molecule type" value="Genomic_DNA"/>
</dbReference>
<dbReference type="Pfam" id="PF06985">
    <property type="entry name" value="HET"/>
    <property type="match status" value="1"/>
</dbReference>
<dbReference type="Proteomes" id="UP000235672">
    <property type="component" value="Unassembled WGS sequence"/>
</dbReference>
<dbReference type="InterPro" id="IPR010730">
    <property type="entry name" value="HET"/>
</dbReference>
<dbReference type="PANTHER" id="PTHR24148:SF64">
    <property type="entry name" value="HETEROKARYON INCOMPATIBILITY DOMAIN-CONTAINING PROTEIN"/>
    <property type="match status" value="1"/>
</dbReference>
<dbReference type="OrthoDB" id="2157530at2759"/>
<reference evidence="2 3" key="1">
    <citation type="submission" date="2016-05" db="EMBL/GenBank/DDBJ databases">
        <title>A degradative enzymes factory behind the ericoid mycorrhizal symbiosis.</title>
        <authorList>
            <consortium name="DOE Joint Genome Institute"/>
            <person name="Martino E."/>
            <person name="Morin E."/>
            <person name="Grelet G."/>
            <person name="Kuo A."/>
            <person name="Kohler A."/>
            <person name="Daghino S."/>
            <person name="Barry K."/>
            <person name="Choi C."/>
            <person name="Cichocki N."/>
            <person name="Clum A."/>
            <person name="Copeland A."/>
            <person name="Hainaut M."/>
            <person name="Haridas S."/>
            <person name="Labutti K."/>
            <person name="Lindquist E."/>
            <person name="Lipzen A."/>
            <person name="Khouja H.-R."/>
            <person name="Murat C."/>
            <person name="Ohm R."/>
            <person name="Olson A."/>
            <person name="Spatafora J."/>
            <person name="Veneault-Fourrey C."/>
            <person name="Henrissat B."/>
            <person name="Grigoriev I."/>
            <person name="Martin F."/>
            <person name="Perotto S."/>
        </authorList>
    </citation>
    <scope>NUCLEOTIDE SEQUENCE [LARGE SCALE GENOMIC DNA]</scope>
    <source>
        <strain evidence="2 3">UAMH 7357</strain>
    </source>
</reference>
<evidence type="ECO:0000259" key="1">
    <source>
        <dbReference type="Pfam" id="PF06985"/>
    </source>
</evidence>
<protein>
    <recommendedName>
        <fullName evidence="1">Heterokaryon incompatibility domain-containing protein</fullName>
    </recommendedName>
</protein>
<sequence>MSQDKVTSLQEEGMANESANVLGSDLRSQDPKFIQNQVPRYVYEALIGPDKIRVLNLHVTKERIECSLQEVSVSEGGYQALSYVWGKPEQHFRAIVSDENGDELGYIPLTENLQAALCDLRDAEEVTSKKFWIDQICIDQNADEKSHQVALMGEIYRKAERVITYLGPAVLDEGEEKRGIALLQQLYVHFSADYDPICKARGLRRGHEMKHTFPVVNVPKELQKETHELDHQKCVFQGWRWLIRVAYGEWTTRLWLVQEQLLNKEVVMLHGQSLLPWEALTSIIVLFSLELLPREYLRHYLPKEICGSLSESLEIGGSVYMLWYYRANVRNKERRTFVRRLIDNMFDFQYHQCLDYRDRIFALLAISYDATALNIVADYSVPAPRVFLNISVKNLLAYRDLLLLTYASRWINSEAFSENRSKSSNSTLIPSWALRPPHQITFPPPIPFEVCTPHPRILISGRPPRFLSEYSVLVLRGRFLDSIFMSTSVDSPDELLGSNVLPKSSVQNLCKRLNTWLEVFQHLGSTIQCAAGLCRAIVADPTWAPTPQNGLSAEQSTAFHFWSWYRGLANSTREYGAALGLEVTLSLKQCDTLIQELAAQLGGIVNLDSFQSNDPLTCEEHAASDEMRLRTLIYGRSFCVTLNGRVCNAMHQPEKGDHIAAFEGADRLFILRPVGKRYRLIGEAYVDGLMKSEAYEGIDPDEVDYDIELV</sequence>